<proteinExistence type="predicted"/>
<accession>B7KLF9</accession>
<dbReference type="STRING" id="65393.PCC7424_4161"/>
<gene>
    <name evidence="1" type="ordered locus">PCC7424_4161</name>
</gene>
<keyword evidence="2" id="KW-1185">Reference proteome</keyword>
<evidence type="ECO:0000313" key="2">
    <source>
        <dbReference type="Proteomes" id="UP000002384"/>
    </source>
</evidence>
<name>B7KLF9_GLOC7</name>
<dbReference type="OrthoDB" id="460223at2"/>
<dbReference type="eggNOG" id="COG5550">
    <property type="taxonomic scope" value="Bacteria"/>
</dbReference>
<dbReference type="InterPro" id="IPR021109">
    <property type="entry name" value="Peptidase_aspartic_dom_sf"/>
</dbReference>
<dbReference type="AlphaFoldDB" id="B7KLF9"/>
<reference evidence="2" key="1">
    <citation type="journal article" date="2011" name="MBio">
        <title>Novel metabolic attributes of the genus Cyanothece, comprising a group of unicellular nitrogen-fixing Cyanobacteria.</title>
        <authorList>
            <person name="Bandyopadhyay A."/>
            <person name="Elvitigala T."/>
            <person name="Welsh E."/>
            <person name="Stockel J."/>
            <person name="Liberton M."/>
            <person name="Min H."/>
            <person name="Sherman L.A."/>
            <person name="Pakrasi H.B."/>
        </authorList>
    </citation>
    <scope>NUCLEOTIDE SEQUENCE [LARGE SCALE GENOMIC DNA]</scope>
    <source>
        <strain evidence="2">PCC 7424</strain>
    </source>
</reference>
<dbReference type="HOGENOM" id="CLU_164711_0_0_3"/>
<evidence type="ECO:0000313" key="1">
    <source>
        <dbReference type="EMBL" id="ACK72531.1"/>
    </source>
</evidence>
<protein>
    <recommendedName>
        <fullName evidence="3">Aspartyl protease</fullName>
    </recommendedName>
</protein>
<sequence>MIEGQFSSQGELFFEIELITEDGINLPIDVMLDTGFTEFLAINIQDVKNLGWSLIRTDELRTAQGETLFDVYLGKIIIDRQEFQIPVHAGNQIQEILLGSQWLKIFNLIAKYKEGVLRLE</sequence>
<dbReference type="RefSeq" id="WP_015956116.1">
    <property type="nucleotide sequence ID" value="NC_011729.1"/>
</dbReference>
<dbReference type="Gene3D" id="2.40.70.10">
    <property type="entry name" value="Acid Proteases"/>
    <property type="match status" value="1"/>
</dbReference>
<dbReference type="Proteomes" id="UP000002384">
    <property type="component" value="Chromosome"/>
</dbReference>
<dbReference type="EMBL" id="CP001291">
    <property type="protein sequence ID" value="ACK72531.1"/>
    <property type="molecule type" value="Genomic_DNA"/>
</dbReference>
<organism evidence="1 2">
    <name type="scientific">Gloeothece citriformis (strain PCC 7424)</name>
    <name type="common">Cyanothece sp. (strain PCC 7424)</name>
    <dbReference type="NCBI Taxonomy" id="65393"/>
    <lineage>
        <taxon>Bacteria</taxon>
        <taxon>Bacillati</taxon>
        <taxon>Cyanobacteriota</taxon>
        <taxon>Cyanophyceae</taxon>
        <taxon>Oscillatoriophycideae</taxon>
        <taxon>Chroococcales</taxon>
        <taxon>Aphanothecaceae</taxon>
        <taxon>Gloeothece</taxon>
        <taxon>Gloeothece citriformis</taxon>
    </lineage>
</organism>
<evidence type="ECO:0008006" key="3">
    <source>
        <dbReference type="Google" id="ProtNLM"/>
    </source>
</evidence>
<dbReference type="KEGG" id="cyc:PCC7424_4161"/>